<dbReference type="InterPro" id="IPR019734">
    <property type="entry name" value="TPR_rpt"/>
</dbReference>
<keyword evidence="19" id="KW-1185">Reference proteome</keyword>
<dbReference type="STRING" id="559304.G8YDX2"/>
<reference evidence="18 19" key="1">
    <citation type="journal article" date="2012" name="G3 (Bethesda)">
        <title>Pichia sorbitophila, an interspecies yeast hybrid reveals early steps of genome resolution following polyploidization.</title>
        <authorList>
            <person name="Leh Louis V."/>
            <person name="Despons L."/>
            <person name="Friedrich A."/>
            <person name="Martin T."/>
            <person name="Durrens P."/>
            <person name="Casaregola S."/>
            <person name="Neuveglise C."/>
            <person name="Fairhead C."/>
            <person name="Marck C."/>
            <person name="Cruz J.A."/>
            <person name="Straub M.L."/>
            <person name="Kugler V."/>
            <person name="Sacerdot C."/>
            <person name="Uzunov Z."/>
            <person name="Thierry A."/>
            <person name="Weiss S."/>
            <person name="Bleykasten C."/>
            <person name="De Montigny J."/>
            <person name="Jacques N."/>
            <person name="Jung P."/>
            <person name="Lemaire M."/>
            <person name="Mallet S."/>
            <person name="Morel G."/>
            <person name="Richard G.F."/>
            <person name="Sarkar A."/>
            <person name="Savel G."/>
            <person name="Schacherer J."/>
            <person name="Seret M.L."/>
            <person name="Talla E."/>
            <person name="Samson G."/>
            <person name="Jubin C."/>
            <person name="Poulain J."/>
            <person name="Vacherie B."/>
            <person name="Barbe V."/>
            <person name="Pelletier E."/>
            <person name="Sherman D.J."/>
            <person name="Westhof E."/>
            <person name="Weissenbach J."/>
            <person name="Baret P.V."/>
            <person name="Wincker P."/>
            <person name="Gaillardin C."/>
            <person name="Dujon B."/>
            <person name="Souciet J.L."/>
        </authorList>
    </citation>
    <scope>NUCLEOTIDE SEQUENCE [LARGE SCALE GENOMIC DNA]</scope>
    <source>
        <strain evidence="19">ATCC MYA-4447 / BCRC 22081 / CBS 7064 / NBRC 10061 / NRRL Y-12695</strain>
    </source>
</reference>
<dbReference type="Pfam" id="PF08321">
    <property type="entry name" value="PPP5"/>
    <property type="match status" value="1"/>
</dbReference>
<evidence type="ECO:0000313" key="18">
    <source>
        <dbReference type="EMBL" id="CCE81371.1"/>
    </source>
</evidence>
<dbReference type="SMART" id="SM00156">
    <property type="entry name" value="PP2Ac"/>
    <property type="match status" value="1"/>
</dbReference>
<evidence type="ECO:0000256" key="11">
    <source>
        <dbReference type="ARBA" id="ARBA00023242"/>
    </source>
</evidence>
<evidence type="ECO:0000256" key="8">
    <source>
        <dbReference type="ARBA" id="ARBA00022803"/>
    </source>
</evidence>
<evidence type="ECO:0000256" key="6">
    <source>
        <dbReference type="ARBA" id="ARBA00022737"/>
    </source>
</evidence>
<feature type="active site" description="Proton donor/acceptor" evidence="14">
    <location>
        <position position="312"/>
    </location>
</feature>
<dbReference type="FunCoup" id="G8YDX2">
    <property type="interactions" value="1983"/>
</dbReference>
<dbReference type="PRINTS" id="PR00114">
    <property type="entry name" value="STPHPHTASE"/>
</dbReference>
<keyword evidence="6" id="KW-0677">Repeat</keyword>
<feature type="domain" description="Serine/threonine specific protein phosphatases" evidence="17">
    <location>
        <begin position="308"/>
        <end position="313"/>
    </location>
</feature>
<dbReference type="eggNOG" id="KOG0376">
    <property type="taxonomic scope" value="Eukaryota"/>
</dbReference>
<name>G8YDX2_PICSO</name>
<dbReference type="GO" id="GO:0005634">
    <property type="term" value="C:nucleus"/>
    <property type="evidence" value="ECO:0007669"/>
    <property type="project" value="UniProtKB-SubCell"/>
</dbReference>
<evidence type="ECO:0000256" key="9">
    <source>
        <dbReference type="ARBA" id="ARBA00022912"/>
    </source>
</evidence>
<proteinExistence type="inferred from homology"/>
<evidence type="ECO:0000256" key="13">
    <source>
        <dbReference type="ARBA" id="ARBA00048832"/>
    </source>
</evidence>
<dbReference type="AlphaFoldDB" id="G8YDX2"/>
<dbReference type="SUPFAM" id="SSF48452">
    <property type="entry name" value="TPR-like"/>
    <property type="match status" value="1"/>
</dbReference>
<comment type="cofactor">
    <cofactor evidence="1">
        <name>Mn(2+)</name>
        <dbReference type="ChEBI" id="CHEBI:29035"/>
    </cofactor>
</comment>
<evidence type="ECO:0000256" key="1">
    <source>
        <dbReference type="ARBA" id="ARBA00001936"/>
    </source>
</evidence>
<dbReference type="PROSITE" id="PS00125">
    <property type="entry name" value="SER_THR_PHOSPHATASE"/>
    <property type="match status" value="1"/>
</dbReference>
<dbReference type="OrthoDB" id="445564at2759"/>
<dbReference type="Pfam" id="PF13414">
    <property type="entry name" value="TPR_11"/>
    <property type="match status" value="1"/>
</dbReference>
<dbReference type="GO" id="GO:0004722">
    <property type="term" value="F:protein serine/threonine phosphatase activity"/>
    <property type="evidence" value="ECO:0007669"/>
    <property type="project" value="UniProtKB-EC"/>
</dbReference>
<gene>
    <name evidence="18" type="primary">Piso0_001271</name>
    <name evidence="18" type="ORF">GNLVRS01_PISO0I01262g</name>
</gene>
<comment type="similarity">
    <text evidence="4">Belongs to the PPP phosphatase family. PP-5 (PP-T) subfamily.</text>
</comment>
<dbReference type="SUPFAM" id="SSF56300">
    <property type="entry name" value="Metallo-dependent phosphatases"/>
    <property type="match status" value="1"/>
</dbReference>
<dbReference type="InterPro" id="IPR051134">
    <property type="entry name" value="PPP_phosphatase"/>
</dbReference>
<dbReference type="InParanoid" id="G8YDX2"/>
<keyword evidence="5" id="KW-0479">Metal-binding</keyword>
<dbReference type="Gene3D" id="3.60.21.10">
    <property type="match status" value="1"/>
</dbReference>
<dbReference type="FunFam" id="3.60.21.10:FF:000036">
    <property type="entry name" value="Serine/threonine protein phosphatase 5"/>
    <property type="match status" value="1"/>
</dbReference>
<comment type="cofactor">
    <cofactor evidence="2">
        <name>Mg(2+)</name>
        <dbReference type="ChEBI" id="CHEBI:18420"/>
    </cofactor>
</comment>
<dbReference type="HOGENOM" id="CLU_004962_5_2_1"/>
<dbReference type="InterPro" id="IPR013235">
    <property type="entry name" value="PPP_dom"/>
</dbReference>
<dbReference type="Gene3D" id="1.25.40.10">
    <property type="entry name" value="Tetratricopeptide repeat domain"/>
    <property type="match status" value="1"/>
</dbReference>
<feature type="repeat" description="TPR" evidence="15">
    <location>
        <begin position="8"/>
        <end position="41"/>
    </location>
</feature>
<evidence type="ECO:0000259" key="17">
    <source>
        <dbReference type="PROSITE" id="PS00125"/>
    </source>
</evidence>
<evidence type="ECO:0000256" key="15">
    <source>
        <dbReference type="PROSITE-ProRule" id="PRU00339"/>
    </source>
</evidence>
<keyword evidence="9" id="KW-0904">Protein phosphatase</keyword>
<evidence type="ECO:0000256" key="10">
    <source>
        <dbReference type="ARBA" id="ARBA00023211"/>
    </source>
</evidence>
<evidence type="ECO:0000256" key="5">
    <source>
        <dbReference type="ARBA" id="ARBA00022723"/>
    </source>
</evidence>
<comment type="catalytic activity">
    <reaction evidence="12">
        <text>O-phospho-L-seryl-[protein] + H2O = L-seryl-[protein] + phosphate</text>
        <dbReference type="Rhea" id="RHEA:20629"/>
        <dbReference type="Rhea" id="RHEA-COMP:9863"/>
        <dbReference type="Rhea" id="RHEA-COMP:11604"/>
        <dbReference type="ChEBI" id="CHEBI:15377"/>
        <dbReference type="ChEBI" id="CHEBI:29999"/>
        <dbReference type="ChEBI" id="CHEBI:43474"/>
        <dbReference type="ChEBI" id="CHEBI:83421"/>
        <dbReference type="EC" id="3.1.3.16"/>
    </reaction>
    <physiologicalReaction direction="left-to-right" evidence="12">
        <dbReference type="Rhea" id="RHEA:20630"/>
    </physiologicalReaction>
</comment>
<protein>
    <recommendedName>
        <fullName evidence="16">Serine/threonine-protein phosphatase</fullName>
        <ecNumber evidence="16">3.1.3.16</ecNumber>
    </recommendedName>
</protein>
<evidence type="ECO:0000256" key="14">
    <source>
        <dbReference type="PIRSR" id="PIRSR033096-1"/>
    </source>
</evidence>
<dbReference type="InterPro" id="IPR004843">
    <property type="entry name" value="Calcineurin-like_PHP"/>
</dbReference>
<dbReference type="GO" id="GO:0046872">
    <property type="term" value="F:metal ion binding"/>
    <property type="evidence" value="ECO:0007669"/>
    <property type="project" value="UniProtKB-KW"/>
</dbReference>
<keyword evidence="8 15" id="KW-0802">TPR repeat</keyword>
<evidence type="ECO:0000256" key="2">
    <source>
        <dbReference type="ARBA" id="ARBA00001946"/>
    </source>
</evidence>
<dbReference type="InterPro" id="IPR029052">
    <property type="entry name" value="Metallo-depent_PP-like"/>
</dbReference>
<dbReference type="InterPro" id="IPR011990">
    <property type="entry name" value="TPR-like_helical_dom_sf"/>
</dbReference>
<dbReference type="InterPro" id="IPR006186">
    <property type="entry name" value="Ser/Thr-sp_prot-phosphatase"/>
</dbReference>
<dbReference type="PIRSF" id="PIRSF033096">
    <property type="entry name" value="PPPtase_5"/>
    <property type="match status" value="1"/>
</dbReference>
<dbReference type="EC" id="3.1.3.16" evidence="16"/>
<keyword evidence="10" id="KW-0464">Manganese</keyword>
<keyword evidence="7 16" id="KW-0378">Hydrolase</keyword>
<evidence type="ECO:0000256" key="4">
    <source>
        <dbReference type="ARBA" id="ARBA00008786"/>
    </source>
</evidence>
<keyword evidence="11" id="KW-0539">Nucleus</keyword>
<evidence type="ECO:0000313" key="19">
    <source>
        <dbReference type="Proteomes" id="UP000005222"/>
    </source>
</evidence>
<dbReference type="GO" id="GO:0005737">
    <property type="term" value="C:cytoplasm"/>
    <property type="evidence" value="ECO:0007669"/>
    <property type="project" value="UniProtKB-ARBA"/>
</dbReference>
<evidence type="ECO:0000256" key="3">
    <source>
        <dbReference type="ARBA" id="ARBA00004123"/>
    </source>
</evidence>
<evidence type="ECO:0000256" key="16">
    <source>
        <dbReference type="RuleBase" id="RU004273"/>
    </source>
</evidence>
<comment type="subcellular location">
    <subcellularLocation>
        <location evidence="3">Nucleus</location>
    </subcellularLocation>
</comment>
<dbReference type="PROSITE" id="PS50005">
    <property type="entry name" value="TPR"/>
    <property type="match status" value="1"/>
</dbReference>
<dbReference type="Proteomes" id="UP000005222">
    <property type="component" value="Chromosome I"/>
</dbReference>
<dbReference type="PANTHER" id="PTHR45668">
    <property type="entry name" value="SERINE/THREONINE-PROTEIN PHOSPHATASE 5-RELATED"/>
    <property type="match status" value="1"/>
</dbReference>
<organism evidence="18 19">
    <name type="scientific">Pichia sorbitophila (strain ATCC MYA-4447 / BCRC 22081 / CBS 7064 / NBRC 10061 / NRRL Y-12695)</name>
    <name type="common">Hybrid yeast</name>
    <dbReference type="NCBI Taxonomy" id="559304"/>
    <lineage>
        <taxon>Eukaryota</taxon>
        <taxon>Fungi</taxon>
        <taxon>Dikarya</taxon>
        <taxon>Ascomycota</taxon>
        <taxon>Saccharomycotina</taxon>
        <taxon>Pichiomycetes</taxon>
        <taxon>Debaryomycetaceae</taxon>
        <taxon>Millerozyma</taxon>
    </lineage>
</organism>
<dbReference type="SMART" id="SM00028">
    <property type="entry name" value="TPR"/>
    <property type="match status" value="3"/>
</dbReference>
<dbReference type="EMBL" id="FO082051">
    <property type="protein sequence ID" value="CCE81371.1"/>
    <property type="molecule type" value="Genomic_DNA"/>
</dbReference>
<accession>G8YDX2</accession>
<dbReference type="Pfam" id="PF00149">
    <property type="entry name" value="Metallophos"/>
    <property type="match status" value="1"/>
</dbReference>
<dbReference type="PROSITE" id="PS50293">
    <property type="entry name" value="TPR_REGION"/>
    <property type="match status" value="1"/>
</dbReference>
<comment type="catalytic activity">
    <reaction evidence="13">
        <text>O-phospho-L-threonyl-[protein] + H2O = L-threonyl-[protein] + phosphate</text>
        <dbReference type="Rhea" id="RHEA:47004"/>
        <dbReference type="Rhea" id="RHEA-COMP:11060"/>
        <dbReference type="Rhea" id="RHEA-COMP:11605"/>
        <dbReference type="ChEBI" id="CHEBI:15377"/>
        <dbReference type="ChEBI" id="CHEBI:30013"/>
        <dbReference type="ChEBI" id="CHEBI:43474"/>
        <dbReference type="ChEBI" id="CHEBI:61977"/>
        <dbReference type="EC" id="3.1.3.16"/>
    </reaction>
    <physiologicalReaction direction="left-to-right" evidence="13">
        <dbReference type="Rhea" id="RHEA:47005"/>
    </physiologicalReaction>
</comment>
<dbReference type="PANTHER" id="PTHR45668:SF5">
    <property type="entry name" value="SERINE_THREONINE-PROTEIN PHOSPHATASE 5"/>
    <property type="match status" value="1"/>
</dbReference>
<evidence type="ECO:0000256" key="7">
    <source>
        <dbReference type="ARBA" id="ARBA00022801"/>
    </source>
</evidence>
<evidence type="ECO:0000256" key="12">
    <source>
        <dbReference type="ARBA" id="ARBA00047986"/>
    </source>
</evidence>
<sequence>MEESKAKANELKNEGNEYLKKGNFSEAVEAYTKAIELDSTNPIFFSNRAQSHIKMENYGLAINDCNEAIRLDSGFLKAYYRKGVSLMAILNFKEAQSNFKIVLKKAPNDDATHKNYKKCTDLLKRQAFEKAIAADAKESIIDSTDYENILIEKSWDGPDLQITSKKEQDKDVEVQIEGLDINYLKFMIKTFKEGGWLPKKHVHAIIAKVREILKKESTLVEITLPHSKLSSSNPNNVVLEGGKMITVAGDTHGQFFDVLNLFEKFGFVSEDHIYLFNGDFVDRGSWSCEVALYLYVLKILYPKSLYINRGNHETNDMNKAYGFADECEHKYSRKIYEAFSESFGALPYATLINDSYLCLHGGLFSDDNVSLDDVRRINRFPSSGSTQPPKDGVALELLWTDPQPENGRSPSKRGIGLQFGPDVTEKFCVKNKVRKVIRSHEVRMDGAEEEHNGRLITVFSAPNYCDSTGNLGAVINITENPKYDKETDDGEGYKSVDEPNCPWLLDIKKFEAVPHPDIKPMAYAKLAF</sequence>
<dbReference type="OMA" id="IHKKYAF"/>